<organism evidence="4 5">
    <name type="scientific">OM182 bacterium</name>
    <dbReference type="NCBI Taxonomy" id="2510334"/>
    <lineage>
        <taxon>Bacteria</taxon>
        <taxon>Pseudomonadati</taxon>
        <taxon>Pseudomonadota</taxon>
        <taxon>Gammaproteobacteria</taxon>
        <taxon>OMG group</taxon>
        <taxon>OM182 clade</taxon>
    </lineage>
</organism>
<accession>A0A520S1U1</accession>
<keyword evidence="2" id="KW-0547">Nucleotide-binding</keyword>
<comment type="caution">
    <text evidence="4">The sequence shown here is derived from an EMBL/GenBank/DDBJ whole genome shotgun (WGS) entry which is preliminary data.</text>
</comment>
<dbReference type="AlphaFoldDB" id="A0A520S1U1"/>
<keyword evidence="4" id="KW-0808">Transferase</keyword>
<protein>
    <submittedName>
        <fullName evidence="4">Deoxynucleoside kinase</fullName>
    </submittedName>
</protein>
<dbReference type="GO" id="GO:0005737">
    <property type="term" value="C:cytoplasm"/>
    <property type="evidence" value="ECO:0007669"/>
    <property type="project" value="TreeGrafter"/>
</dbReference>
<dbReference type="Proteomes" id="UP000316199">
    <property type="component" value="Unassembled WGS sequence"/>
</dbReference>
<feature type="domain" description="Deoxynucleoside kinase" evidence="3">
    <location>
        <begin position="2"/>
        <end position="172"/>
    </location>
</feature>
<dbReference type="GO" id="GO:0005524">
    <property type="term" value="F:ATP binding"/>
    <property type="evidence" value="ECO:0007669"/>
    <property type="project" value="UniProtKB-KW"/>
</dbReference>
<dbReference type="InterPro" id="IPR027417">
    <property type="entry name" value="P-loop_NTPase"/>
</dbReference>
<dbReference type="InterPro" id="IPR031314">
    <property type="entry name" value="DNK_dom"/>
</dbReference>
<dbReference type="PANTHER" id="PTHR10513">
    <property type="entry name" value="DEOXYNUCLEOSIDE KINASE"/>
    <property type="match status" value="1"/>
</dbReference>
<evidence type="ECO:0000256" key="1">
    <source>
        <dbReference type="PIRSR" id="PIRSR000705-1"/>
    </source>
</evidence>
<dbReference type="SUPFAM" id="SSF52540">
    <property type="entry name" value="P-loop containing nucleoside triphosphate hydrolases"/>
    <property type="match status" value="1"/>
</dbReference>
<evidence type="ECO:0000313" key="5">
    <source>
        <dbReference type="Proteomes" id="UP000316199"/>
    </source>
</evidence>
<feature type="binding site" evidence="2">
    <location>
        <begin position="116"/>
        <end position="120"/>
    </location>
    <ligand>
        <name>ATP</name>
        <dbReference type="ChEBI" id="CHEBI:30616"/>
    </ligand>
</feature>
<dbReference type="InterPro" id="IPR050566">
    <property type="entry name" value="Deoxyribonucleoside_kinase"/>
</dbReference>
<dbReference type="Pfam" id="PF01712">
    <property type="entry name" value="dNK"/>
    <property type="match status" value="1"/>
</dbReference>
<reference evidence="4 5" key="1">
    <citation type="submission" date="2019-02" db="EMBL/GenBank/DDBJ databases">
        <title>Prokaryotic population dynamics and viral predation in marine succession experiment using metagenomics: the confinement effect.</title>
        <authorList>
            <person name="Haro-Moreno J.M."/>
            <person name="Rodriguez-Valera F."/>
            <person name="Lopez-Perez M."/>
        </authorList>
    </citation>
    <scope>NUCLEOTIDE SEQUENCE [LARGE SCALE GENOMIC DNA]</scope>
    <source>
        <strain evidence="4">MED-G157</strain>
    </source>
</reference>
<dbReference type="EMBL" id="SHAG01000012">
    <property type="protein sequence ID" value="RZO76424.1"/>
    <property type="molecule type" value="Genomic_DNA"/>
</dbReference>
<name>A0A520S1U1_9GAMM</name>
<dbReference type="Gene3D" id="3.40.50.300">
    <property type="entry name" value="P-loop containing nucleotide triphosphate hydrolases"/>
    <property type="match status" value="1"/>
</dbReference>
<evidence type="ECO:0000256" key="2">
    <source>
        <dbReference type="PIRSR" id="PIRSR000705-3"/>
    </source>
</evidence>
<sequence length="193" mass="22825">MLLSKTLGYEPWLESTGSNPFIERFYENNNQAALQTQLFFLFERARQLDLMRQAHLFKPLRVTDFLIEKDEIFATLNLDADELQLYHNIYQHLNIEPPRPDLVIYLQASTDVLLERINTRGNKGEKNMDKNYVSRLVDKYTEFFHYYEKTPLLIVNSTAIDPISNDKEYQELLSFIVASKQGRHYYNPIPKIL</sequence>
<keyword evidence="4" id="KW-0418">Kinase</keyword>
<feature type="active site" description="Proton acceptor" evidence="1">
    <location>
        <position position="64"/>
    </location>
</feature>
<evidence type="ECO:0000313" key="4">
    <source>
        <dbReference type="EMBL" id="RZO76424.1"/>
    </source>
</evidence>
<dbReference type="PIRSF" id="PIRSF000705">
    <property type="entry name" value="DNK"/>
    <property type="match status" value="1"/>
</dbReference>
<dbReference type="InterPro" id="IPR002624">
    <property type="entry name" value="DCK/DGK"/>
</dbReference>
<dbReference type="PANTHER" id="PTHR10513:SF46">
    <property type="entry name" value="DEOXYGUANOSINE KINASE"/>
    <property type="match status" value="1"/>
</dbReference>
<dbReference type="GO" id="GO:0019136">
    <property type="term" value="F:deoxynucleoside kinase activity"/>
    <property type="evidence" value="ECO:0007669"/>
    <property type="project" value="InterPro"/>
</dbReference>
<evidence type="ECO:0000259" key="3">
    <source>
        <dbReference type="Pfam" id="PF01712"/>
    </source>
</evidence>
<proteinExistence type="predicted"/>
<keyword evidence="2" id="KW-0067">ATP-binding</keyword>
<gene>
    <name evidence="4" type="ORF">EVA68_04360</name>
</gene>